<protein>
    <submittedName>
        <fullName evidence="1">Uncharacterized protein</fullName>
    </submittedName>
</protein>
<evidence type="ECO:0000313" key="1">
    <source>
        <dbReference type="EMBL" id="MBA4724216.1"/>
    </source>
</evidence>
<reference evidence="1 2" key="1">
    <citation type="submission" date="2020-06" db="EMBL/GenBank/DDBJ databases">
        <title>Dysbiosis in marine aquaculture revealed through microbiome analysis: reverse ecology for environmental sustainability.</title>
        <authorList>
            <person name="Haro-Moreno J.M."/>
            <person name="Coutinho F.H."/>
            <person name="Zaragoza-Solas A."/>
            <person name="Picazo A."/>
            <person name="Almagro-Moreno S."/>
            <person name="Lopez-Perez M."/>
        </authorList>
    </citation>
    <scope>NUCLEOTIDE SEQUENCE [LARGE SCALE GENOMIC DNA]</scope>
    <source>
        <strain evidence="1">MCMED-G42</strain>
    </source>
</reference>
<dbReference type="EMBL" id="JACETM010000031">
    <property type="protein sequence ID" value="MBA4724216.1"/>
    <property type="molecule type" value="Genomic_DNA"/>
</dbReference>
<dbReference type="PROSITE" id="PS51257">
    <property type="entry name" value="PROKAR_LIPOPROTEIN"/>
    <property type="match status" value="1"/>
</dbReference>
<organism evidence="1 2">
    <name type="scientific">SAR86 cluster bacterium</name>
    <dbReference type="NCBI Taxonomy" id="2030880"/>
    <lineage>
        <taxon>Bacteria</taxon>
        <taxon>Pseudomonadati</taxon>
        <taxon>Pseudomonadota</taxon>
        <taxon>Gammaproteobacteria</taxon>
        <taxon>SAR86 cluster</taxon>
    </lineage>
</organism>
<sequence length="246" mass="27413">MHKILALIISFALISCSGNGEEVSEVSKLIKPSFDKNVSIYSCKLNPTSSLIDLETFLSNNSIIEPINTQHKTSTSLLFPDNLDVVEEFLIQLSAESSENILNSYAVLEEQGIEGIAACKINNGPSYSSVLFDGFKEVNSSEYLVTEILSCTYNGGSNFGTFAIAIDRLIQKMGLAAADYKISYIEPIESTGIEFLWVNRFNNNFYLNTLPDIWFGDIEQSIEIQDEFKENATCTIAKTYKEFIIN</sequence>
<gene>
    <name evidence="1" type="ORF">H2021_03255</name>
</gene>
<comment type="caution">
    <text evidence="1">The sequence shown here is derived from an EMBL/GenBank/DDBJ whole genome shotgun (WGS) entry which is preliminary data.</text>
</comment>
<accession>A0A838YPU6</accession>
<name>A0A838YPU6_9GAMM</name>
<dbReference type="AlphaFoldDB" id="A0A838YPU6"/>
<proteinExistence type="predicted"/>
<dbReference type="Proteomes" id="UP000585327">
    <property type="component" value="Unassembled WGS sequence"/>
</dbReference>
<evidence type="ECO:0000313" key="2">
    <source>
        <dbReference type="Proteomes" id="UP000585327"/>
    </source>
</evidence>